<dbReference type="EMBL" id="CP053923">
    <property type="protein sequence ID" value="QNT69871.1"/>
    <property type="molecule type" value="Genomic_DNA"/>
</dbReference>
<proteinExistence type="predicted"/>
<gene>
    <name evidence="5" type="ORF">HQ394_11750</name>
</gene>
<protein>
    <recommendedName>
        <fullName evidence="2">Poly(3-hydroxyalkanoate) polymerase subunit PhaE</fullName>
    </recommendedName>
</protein>
<feature type="region of interest" description="Disordered" evidence="4">
    <location>
        <begin position="344"/>
        <end position="368"/>
    </location>
</feature>
<keyword evidence="3" id="KW-0583">PHB biosynthesis</keyword>
<evidence type="ECO:0000256" key="4">
    <source>
        <dbReference type="SAM" id="MobiDB-lite"/>
    </source>
</evidence>
<dbReference type="UniPathway" id="UPA00917"/>
<sequence length="368" mass="40924">MDWTQQTNDMMKTWSDAQKQLWSNWLGWGQGAAGLGQPAAMFDPTQFLRMAVDTWSGSKDSPAQRFAGNIFGTPDMMMRSMNLIMKAWQVASPKMEAGKAWQPDLQALLKQWQEEISELPKRAMAGSSDFAQLSKSMFERWSPMTAPWLAMLNQATAAGHPGEAFMTGTGGLGRILGFGEAFQMMGGGGEFGLSEMPRATVMREKMGKFLRVIDAVKDLQDAQQAYHKKLGGGIATSVERTIDHLAKLAEKGEKVTSPRDLMRTFFSISDKTLNESFNTPEFLEIQEKLTHALMTHKIAQREALEVIYNQLEIPTRSEIDEAYRDIHELKKEVRALRKALKEAAPKSVAAKGKKAASKELEATEVPAS</sequence>
<name>A0A7H1N2D5_9PROT</name>
<reference evidence="5 6" key="1">
    <citation type="submission" date="2020-05" db="EMBL/GenBank/DDBJ databases">
        <title>Complete closed genome sequence of Defluviicoccus vanus.</title>
        <authorList>
            <person name="Bessarab I."/>
            <person name="Arumugam K."/>
            <person name="Maszenan A.M."/>
            <person name="Seviour R.J."/>
            <person name="Williams R.B."/>
        </authorList>
    </citation>
    <scope>NUCLEOTIDE SEQUENCE [LARGE SCALE GENOMIC DNA]</scope>
    <source>
        <strain evidence="5 6">Ben 114</strain>
    </source>
</reference>
<evidence type="ECO:0000313" key="5">
    <source>
        <dbReference type="EMBL" id="QNT69871.1"/>
    </source>
</evidence>
<dbReference type="RefSeq" id="WP_190260383.1">
    <property type="nucleotide sequence ID" value="NZ_CP053923.1"/>
</dbReference>
<evidence type="ECO:0000313" key="6">
    <source>
        <dbReference type="Proteomes" id="UP000516369"/>
    </source>
</evidence>
<dbReference type="InterPro" id="IPR010123">
    <property type="entry name" value="PHA_synth_III_E"/>
</dbReference>
<keyword evidence="6" id="KW-1185">Reference proteome</keyword>
<dbReference type="KEGG" id="dvn:HQ394_11750"/>
<dbReference type="AlphaFoldDB" id="A0A7H1N2D5"/>
<dbReference type="GO" id="GO:0042619">
    <property type="term" value="P:poly-hydroxybutyrate biosynthetic process"/>
    <property type="evidence" value="ECO:0007669"/>
    <property type="project" value="UniProtKB-KW"/>
</dbReference>
<evidence type="ECO:0000256" key="1">
    <source>
        <dbReference type="ARBA" id="ARBA00004683"/>
    </source>
</evidence>
<comment type="pathway">
    <text evidence="1">Biopolymer metabolism; poly-(R)-3-hydroxybutanoate biosynthesis.</text>
</comment>
<evidence type="ECO:0000256" key="2">
    <source>
        <dbReference type="ARBA" id="ARBA00019066"/>
    </source>
</evidence>
<dbReference type="Pfam" id="PF09712">
    <property type="entry name" value="PHA_synth_III_E"/>
    <property type="match status" value="1"/>
</dbReference>
<accession>A0A7H1N2D5</accession>
<organism evidence="5 6">
    <name type="scientific">Defluviicoccus vanus</name>
    <dbReference type="NCBI Taxonomy" id="111831"/>
    <lineage>
        <taxon>Bacteria</taxon>
        <taxon>Pseudomonadati</taxon>
        <taxon>Pseudomonadota</taxon>
        <taxon>Alphaproteobacteria</taxon>
        <taxon>Rhodospirillales</taxon>
        <taxon>Rhodospirillaceae</taxon>
        <taxon>Defluviicoccus</taxon>
    </lineage>
</organism>
<dbReference type="Proteomes" id="UP000516369">
    <property type="component" value="Chromosome"/>
</dbReference>
<evidence type="ECO:0000256" key="3">
    <source>
        <dbReference type="ARBA" id="ARBA00022752"/>
    </source>
</evidence>